<proteinExistence type="predicted"/>
<dbReference type="PANTHER" id="PTHR47331:SF4">
    <property type="entry name" value="PEPTIDASE S1 DOMAIN-CONTAINING PROTEIN"/>
    <property type="match status" value="1"/>
</dbReference>
<dbReference type="RefSeq" id="XP_024880763.1">
    <property type="nucleotide sequence ID" value="XM_025024995.1"/>
</dbReference>
<name>A0A6J1QG20_9HYME</name>
<dbReference type="Proteomes" id="UP000504618">
    <property type="component" value="Unplaced"/>
</dbReference>
<protein>
    <submittedName>
        <fullName evidence="2">Uncharacterized protein LOC112460348</fullName>
    </submittedName>
</protein>
<dbReference type="AlphaFoldDB" id="A0A6J1QG20"/>
<accession>A0A6J1QG20</accession>
<sequence>MELRQWAWSAGELTGEGILVTGTNDVDLSSESYEKERAHLTPVLGMMWDRREDEMWLEWKNQESFAVVSKRTILSVVSRVYDPIGVLCPVLLKPKKMLQRAWLAKRSWDEALEEELISEFKTWYEELSYLSAIRIPRNVTGGNIDRESWQLHVFSDASQDAYAAVVYLQTQGIDGVSVQLIQAKVRVAPIKKVCIHRLELFGCVIAVRQATNVKIFLELEEVPTFYWTDSATALAWIRRNDQWGTLVGNRVKEILSCSNVENWRHVPGNLNPADLPSRGCTAKQLRVSRWWMGPAWLRNGPQDWQFVVPLRRMSEP</sequence>
<reference evidence="2" key="1">
    <citation type="submission" date="2025-08" db="UniProtKB">
        <authorList>
            <consortium name="RefSeq"/>
        </authorList>
    </citation>
    <scope>IDENTIFICATION</scope>
    <source>
        <tissue evidence="2">Whole body</tissue>
    </source>
</reference>
<dbReference type="PANTHER" id="PTHR47331">
    <property type="entry name" value="PHD-TYPE DOMAIN-CONTAINING PROTEIN"/>
    <property type="match status" value="1"/>
</dbReference>
<evidence type="ECO:0000313" key="1">
    <source>
        <dbReference type="Proteomes" id="UP000504618"/>
    </source>
</evidence>
<organism evidence="1 2">
    <name type="scientific">Temnothorax curvispinosus</name>
    <dbReference type="NCBI Taxonomy" id="300111"/>
    <lineage>
        <taxon>Eukaryota</taxon>
        <taxon>Metazoa</taxon>
        <taxon>Ecdysozoa</taxon>
        <taxon>Arthropoda</taxon>
        <taxon>Hexapoda</taxon>
        <taxon>Insecta</taxon>
        <taxon>Pterygota</taxon>
        <taxon>Neoptera</taxon>
        <taxon>Endopterygota</taxon>
        <taxon>Hymenoptera</taxon>
        <taxon>Apocrita</taxon>
        <taxon>Aculeata</taxon>
        <taxon>Formicoidea</taxon>
        <taxon>Formicidae</taxon>
        <taxon>Myrmicinae</taxon>
        <taxon>Temnothorax</taxon>
    </lineage>
</organism>
<dbReference type="InterPro" id="IPR008042">
    <property type="entry name" value="Retrotrans_Pao"/>
</dbReference>
<keyword evidence="1" id="KW-1185">Reference proteome</keyword>
<evidence type="ECO:0000313" key="2">
    <source>
        <dbReference type="RefSeq" id="XP_024880763.1"/>
    </source>
</evidence>
<gene>
    <name evidence="2" type="primary">LOC112460348</name>
</gene>
<dbReference type="GeneID" id="112460348"/>
<dbReference type="Pfam" id="PF05380">
    <property type="entry name" value="Peptidase_A17"/>
    <property type="match status" value="1"/>
</dbReference>
<dbReference type="OrthoDB" id="6428063at2759"/>